<dbReference type="Proteomes" id="UP000539265">
    <property type="component" value="Unassembled WGS sequence"/>
</dbReference>
<dbReference type="InterPro" id="IPR058998">
    <property type="entry name" value="YycE-like_N"/>
</dbReference>
<evidence type="ECO:0000259" key="1">
    <source>
        <dbReference type="PROSITE" id="PS51819"/>
    </source>
</evidence>
<organism evidence="2 3">
    <name type="scientific">Mucilaginibacter gotjawali</name>
    <dbReference type="NCBI Taxonomy" id="1550579"/>
    <lineage>
        <taxon>Bacteria</taxon>
        <taxon>Pseudomonadati</taxon>
        <taxon>Bacteroidota</taxon>
        <taxon>Sphingobacteriia</taxon>
        <taxon>Sphingobacteriales</taxon>
        <taxon>Sphingobacteriaceae</taxon>
        <taxon>Mucilaginibacter</taxon>
    </lineage>
</organism>
<feature type="domain" description="VOC" evidence="1">
    <location>
        <begin position="1"/>
        <end position="122"/>
    </location>
</feature>
<comment type="caution">
    <text evidence="2">The sequence shown here is derived from an EMBL/GenBank/DDBJ whole genome shotgun (WGS) entry which is preliminary data.</text>
</comment>
<dbReference type="EMBL" id="JACHWX010000003">
    <property type="protein sequence ID" value="MBB3055061.1"/>
    <property type="molecule type" value="Genomic_DNA"/>
</dbReference>
<keyword evidence="3" id="KW-1185">Reference proteome</keyword>
<dbReference type="RefSeq" id="WP_096355048.1">
    <property type="nucleotide sequence ID" value="NZ_AP017313.1"/>
</dbReference>
<sequence>MKFRIARHTTDLNRIIDFYGRILGLKVLGDFKDHHQYNGVFMGLPGESWHMEFTVSEKQPEHKPDDDDLLVFYAASLAEFAEIKKRFIINNVKHVKPQNPYWEKNGITFEDPDGYRIVISVIRGL</sequence>
<dbReference type="PROSITE" id="PS51819">
    <property type="entry name" value="VOC"/>
    <property type="match status" value="1"/>
</dbReference>
<dbReference type="InterPro" id="IPR037523">
    <property type="entry name" value="VOC_core"/>
</dbReference>
<gene>
    <name evidence="2" type="ORF">FHS11_001478</name>
</gene>
<dbReference type="SUPFAM" id="SSF54593">
    <property type="entry name" value="Glyoxalase/Bleomycin resistance protein/Dihydroxybiphenyl dioxygenase"/>
    <property type="match status" value="1"/>
</dbReference>
<dbReference type="Gene3D" id="3.10.180.10">
    <property type="entry name" value="2,3-Dihydroxybiphenyl 1,2-Dioxygenase, domain 1"/>
    <property type="match status" value="1"/>
</dbReference>
<dbReference type="CDD" id="cd06587">
    <property type="entry name" value="VOC"/>
    <property type="match status" value="1"/>
</dbReference>
<dbReference type="GO" id="GO:0016829">
    <property type="term" value="F:lyase activity"/>
    <property type="evidence" value="ECO:0007669"/>
    <property type="project" value="UniProtKB-KW"/>
</dbReference>
<dbReference type="GO" id="GO:0051213">
    <property type="term" value="F:dioxygenase activity"/>
    <property type="evidence" value="ECO:0007669"/>
    <property type="project" value="UniProtKB-KW"/>
</dbReference>
<reference evidence="2" key="1">
    <citation type="submission" date="2020-08" db="EMBL/GenBank/DDBJ databases">
        <title>Genomic Encyclopedia of Type Strains, Phase III (KMG-III): the genomes of soil and plant-associated and newly described type strains.</title>
        <authorList>
            <person name="Whitman W."/>
        </authorList>
    </citation>
    <scope>NUCLEOTIDE SEQUENCE [LARGE SCALE GENOMIC DNA]</scope>
    <source>
        <strain evidence="2">CECT 8628</strain>
    </source>
</reference>
<protein>
    <submittedName>
        <fullName evidence="2">Catechol 2,3-dioxygenase-like lactoylglutathione lyase family enzyme</fullName>
    </submittedName>
</protein>
<name>A0A839SA82_9SPHI</name>
<dbReference type="InterPro" id="IPR058997">
    <property type="entry name" value="YycE-like_C"/>
</dbReference>
<dbReference type="Pfam" id="PF22658">
    <property type="entry name" value="YycE-like_N"/>
    <property type="match status" value="1"/>
</dbReference>
<dbReference type="InterPro" id="IPR029068">
    <property type="entry name" value="Glyas_Bleomycin-R_OHBP_Dase"/>
</dbReference>
<dbReference type="AlphaFoldDB" id="A0A839SA82"/>
<evidence type="ECO:0000313" key="3">
    <source>
        <dbReference type="Proteomes" id="UP000539265"/>
    </source>
</evidence>
<accession>A0A839SA82</accession>
<dbReference type="OrthoDB" id="8018325at2"/>
<evidence type="ECO:0000313" key="2">
    <source>
        <dbReference type="EMBL" id="MBB3055061.1"/>
    </source>
</evidence>
<proteinExistence type="predicted"/>
<dbReference type="Pfam" id="PF22659">
    <property type="entry name" value="YycE-like_C"/>
    <property type="match status" value="1"/>
</dbReference>